<keyword evidence="3" id="KW-1185">Reference proteome</keyword>
<organism evidence="2 3">
    <name type="scientific">Folsomia candida</name>
    <name type="common">Springtail</name>
    <dbReference type="NCBI Taxonomy" id="158441"/>
    <lineage>
        <taxon>Eukaryota</taxon>
        <taxon>Metazoa</taxon>
        <taxon>Ecdysozoa</taxon>
        <taxon>Arthropoda</taxon>
        <taxon>Hexapoda</taxon>
        <taxon>Collembola</taxon>
        <taxon>Entomobryomorpha</taxon>
        <taxon>Isotomoidea</taxon>
        <taxon>Isotomidae</taxon>
        <taxon>Proisotominae</taxon>
        <taxon>Folsomia</taxon>
    </lineage>
</organism>
<evidence type="ECO:0000313" key="3">
    <source>
        <dbReference type="Proteomes" id="UP000198287"/>
    </source>
</evidence>
<feature type="region of interest" description="Disordered" evidence="1">
    <location>
        <begin position="1"/>
        <end position="53"/>
    </location>
</feature>
<evidence type="ECO:0000256" key="1">
    <source>
        <dbReference type="SAM" id="MobiDB-lite"/>
    </source>
</evidence>
<feature type="region of interest" description="Disordered" evidence="1">
    <location>
        <begin position="406"/>
        <end position="426"/>
    </location>
</feature>
<reference evidence="2 3" key="1">
    <citation type="submission" date="2015-12" db="EMBL/GenBank/DDBJ databases">
        <title>The genome of Folsomia candida.</title>
        <authorList>
            <person name="Faddeeva A."/>
            <person name="Derks M.F."/>
            <person name="Anvar Y."/>
            <person name="Smit S."/>
            <person name="Van Straalen N."/>
            <person name="Roelofs D."/>
        </authorList>
    </citation>
    <scope>NUCLEOTIDE SEQUENCE [LARGE SCALE GENOMIC DNA]</scope>
    <source>
        <strain evidence="2 3">VU population</strain>
        <tissue evidence="2">Whole body</tissue>
    </source>
</reference>
<feature type="compositionally biased region" description="Polar residues" evidence="1">
    <location>
        <begin position="1"/>
        <end position="11"/>
    </location>
</feature>
<proteinExistence type="predicted"/>
<gene>
    <name evidence="2" type="ORF">Fcan01_05312</name>
</gene>
<comment type="caution">
    <text evidence="2">The sequence shown here is derived from an EMBL/GenBank/DDBJ whole genome shotgun (WGS) entry which is preliminary data.</text>
</comment>
<dbReference type="EMBL" id="LNIX01000002">
    <property type="protein sequence ID" value="OXA60556.1"/>
    <property type="molecule type" value="Genomic_DNA"/>
</dbReference>
<sequence>MSRQIKINSSLKKSDTVTKDESKENLDKVETKMESKEEVAGPSSKVSPSVPKKKLRLVCYNERNEVIAEYESPSTSVAIPELKFTNSQGDDVKLKKRPTQNNPPLPSQITSQVTAVREAIKKRIGFGDKSGETDDKLMEDPRFKDAMQNLKQNPITCTYRGYTLTVLWDANESMIGYNDGNPNPNNPNGNIWYKCILEACWVKAETRKRKHCKTHGSHQTFVVRDLTSPTTTLGFVTPDYTKNGGFSNSQLLTYLQGKTCVTMHSALSNHFQPQKNAAKIKTDYTWNLSTKEVVKGDGSAHKLVALSLMTMIHNSVCENEDKIHLINEMIMFTKGVDEYETNFFPKLMAILEANGFKFQVTTEKKSTKFVPESLLSKVSYKNLPHVYLAKDEDDGRLYVGVRWGKGSRSKGEGSSSHKNNKKTALTNFPDEKKHRMYQQKHHKIDDVKMVKAAKDFLFNEGADEEEIALKTAQNVIFDEMEVDAKKKEALAQFCCIVGKMLGVKVVNGHPTKLIFQKYHHYDDGFSLSLFTHFFGYIFGCGIEVEIPKLVKDDNGKVLLKLF</sequence>
<name>A0A226EVD4_FOLCA</name>
<evidence type="ECO:0000313" key="2">
    <source>
        <dbReference type="EMBL" id="OXA60556.1"/>
    </source>
</evidence>
<feature type="compositionally biased region" description="Basic and acidic residues" evidence="1">
    <location>
        <begin position="12"/>
        <end position="39"/>
    </location>
</feature>
<protein>
    <submittedName>
        <fullName evidence="2">Uncharacterized protein</fullName>
    </submittedName>
</protein>
<dbReference type="Proteomes" id="UP000198287">
    <property type="component" value="Unassembled WGS sequence"/>
</dbReference>
<dbReference type="AlphaFoldDB" id="A0A226EVD4"/>
<accession>A0A226EVD4</accession>